<name>A0ABC8U3G3_9AQUA</name>
<gene>
    <name evidence="1" type="ORF">ILEXP_LOCUS45676</name>
</gene>
<comment type="caution">
    <text evidence="1">The sequence shown here is derived from an EMBL/GenBank/DDBJ whole genome shotgun (WGS) entry which is preliminary data.</text>
</comment>
<keyword evidence="2" id="KW-1185">Reference proteome</keyword>
<dbReference type="AlphaFoldDB" id="A0ABC8U3G3"/>
<accession>A0ABC8U3G3</accession>
<protein>
    <submittedName>
        <fullName evidence="1">Uncharacterized protein</fullName>
    </submittedName>
</protein>
<dbReference type="PANTHER" id="PTHR35095:SF1">
    <property type="entry name" value="OS05G0143300 PROTEIN"/>
    <property type="match status" value="1"/>
</dbReference>
<organism evidence="1 2">
    <name type="scientific">Ilex paraguariensis</name>
    <name type="common">yerba mate</name>
    <dbReference type="NCBI Taxonomy" id="185542"/>
    <lineage>
        <taxon>Eukaryota</taxon>
        <taxon>Viridiplantae</taxon>
        <taxon>Streptophyta</taxon>
        <taxon>Embryophyta</taxon>
        <taxon>Tracheophyta</taxon>
        <taxon>Spermatophyta</taxon>
        <taxon>Magnoliopsida</taxon>
        <taxon>eudicotyledons</taxon>
        <taxon>Gunneridae</taxon>
        <taxon>Pentapetalae</taxon>
        <taxon>asterids</taxon>
        <taxon>campanulids</taxon>
        <taxon>Aquifoliales</taxon>
        <taxon>Aquifoliaceae</taxon>
        <taxon>Ilex</taxon>
    </lineage>
</organism>
<dbReference type="PANTHER" id="PTHR35095">
    <property type="entry name" value="OS05G0143300 PROTEIN"/>
    <property type="match status" value="1"/>
</dbReference>
<sequence length="439" mass="48508">MAELCLMASHGHGYPPGLVFQPEQGMSKDCQPLLPSLRSKQDITRLSSLNLRPHQSNELGKPMSGFSATSQFVRIDSTIRRPVLLDVQDSHTKSILFSFRIAEKCTKHDKILKYLMSRSSEAEIGGLDLSVLSDLMGLQALTNDMPQQPCAPDCRLCSHSAESQPSLLYPITKLNSQMPLVYSGGDLTYNSGITVHSDGQVSVTGAETEIKDIFSVVAEFYLSNDSTKWKKQSLLVPHFNSHSCNRLDGREVRANIQGSSLKLETIKVAPLKSPERIKLKPSPKKKSIRKATKERDLYRKNPFHACESLLSIMVDKKRHGKTAILSLKKSGPELPQLLTQFSASIAGTGLAVLFSVVCKVGCSRVPFCASKLLNTGLGLGLVWLSWAVNRLRDTVVHICKNSGKLDSKEEELMKNLDKSVNEIYLRAATLMTIAVLRFV</sequence>
<dbReference type="Proteomes" id="UP001642360">
    <property type="component" value="Unassembled WGS sequence"/>
</dbReference>
<dbReference type="EMBL" id="CAUOFW020006724">
    <property type="protein sequence ID" value="CAK9175850.1"/>
    <property type="molecule type" value="Genomic_DNA"/>
</dbReference>
<evidence type="ECO:0000313" key="2">
    <source>
        <dbReference type="Proteomes" id="UP001642360"/>
    </source>
</evidence>
<evidence type="ECO:0000313" key="1">
    <source>
        <dbReference type="EMBL" id="CAK9175850.1"/>
    </source>
</evidence>
<reference evidence="1 2" key="1">
    <citation type="submission" date="2024-02" db="EMBL/GenBank/DDBJ databases">
        <authorList>
            <person name="Vignale AGUSTIN F."/>
            <person name="Sosa J E."/>
            <person name="Modenutti C."/>
        </authorList>
    </citation>
    <scope>NUCLEOTIDE SEQUENCE [LARGE SCALE GENOMIC DNA]</scope>
</reference>
<proteinExistence type="predicted"/>